<reference evidence="2 3" key="1">
    <citation type="submission" date="2023-04" db="EMBL/GenBank/DDBJ databases">
        <title>Klugiella caeni sp. nov. isolated from the sludge of biochemical tank.</title>
        <authorList>
            <person name="Geng K."/>
        </authorList>
    </citation>
    <scope>NUCLEOTIDE SEQUENCE [LARGE SCALE GENOMIC DNA]</scope>
    <source>
        <strain evidence="2 3">YN-L-19</strain>
    </source>
</reference>
<organism evidence="2 3">
    <name type="scientific">Ruicaihuangia caeni</name>
    <dbReference type="NCBI Taxonomy" id="3042517"/>
    <lineage>
        <taxon>Bacteria</taxon>
        <taxon>Bacillati</taxon>
        <taxon>Actinomycetota</taxon>
        <taxon>Actinomycetes</taxon>
        <taxon>Micrococcales</taxon>
        <taxon>Microbacteriaceae</taxon>
        <taxon>Ruicaihuangia</taxon>
    </lineage>
</organism>
<keyword evidence="3" id="KW-1185">Reference proteome</keyword>
<proteinExistence type="predicted"/>
<dbReference type="EMBL" id="JASATX010000001">
    <property type="protein sequence ID" value="MDI2097615.1"/>
    <property type="molecule type" value="Genomic_DNA"/>
</dbReference>
<protein>
    <submittedName>
        <fullName evidence="2">Uncharacterized protein</fullName>
    </submittedName>
</protein>
<evidence type="ECO:0000313" key="2">
    <source>
        <dbReference type="EMBL" id="MDI2097615.1"/>
    </source>
</evidence>
<sequence length="206" mass="20400">MGAKVKAESAGRRWARWSLIAGAAVIVIALAAVSAIALRGGAPGEQGEAAAGPTPTAVESPGAEGPPADENATPAPTGLPLPSPGPALVSLPLPPAAHASGDFAKGFPSGVIDLPPESAITSTSLASEGPRLQAGLVGTSRSAPEAVLEHYRKQFADLGLSSREGTTAPDSTSMVFNAGENTITVTVAASENGTEFSVLGILMAAE</sequence>
<feature type="region of interest" description="Disordered" evidence="1">
    <location>
        <begin position="43"/>
        <end position="87"/>
    </location>
</feature>
<feature type="compositionally biased region" description="Low complexity" evidence="1">
    <location>
        <begin position="43"/>
        <end position="53"/>
    </location>
</feature>
<evidence type="ECO:0000313" key="3">
    <source>
        <dbReference type="Proteomes" id="UP001321506"/>
    </source>
</evidence>
<name>A0AAW6T6A9_9MICO</name>
<dbReference type="Proteomes" id="UP001321506">
    <property type="component" value="Unassembled WGS sequence"/>
</dbReference>
<evidence type="ECO:0000256" key="1">
    <source>
        <dbReference type="SAM" id="MobiDB-lite"/>
    </source>
</evidence>
<accession>A0AAW6T6A9</accession>
<dbReference type="AlphaFoldDB" id="A0AAW6T6A9"/>
<gene>
    <name evidence="2" type="ORF">QF206_01355</name>
</gene>
<comment type="caution">
    <text evidence="2">The sequence shown here is derived from an EMBL/GenBank/DDBJ whole genome shotgun (WGS) entry which is preliminary data.</text>
</comment>
<dbReference type="RefSeq" id="WP_281487403.1">
    <property type="nucleotide sequence ID" value="NZ_JASATX010000001.1"/>
</dbReference>